<keyword evidence="2" id="KW-1185">Reference proteome</keyword>
<organism evidence="1 2">
    <name type="scientific">Aphis craccivora</name>
    <name type="common">Cowpea aphid</name>
    <dbReference type="NCBI Taxonomy" id="307492"/>
    <lineage>
        <taxon>Eukaryota</taxon>
        <taxon>Metazoa</taxon>
        <taxon>Ecdysozoa</taxon>
        <taxon>Arthropoda</taxon>
        <taxon>Hexapoda</taxon>
        <taxon>Insecta</taxon>
        <taxon>Pterygota</taxon>
        <taxon>Neoptera</taxon>
        <taxon>Paraneoptera</taxon>
        <taxon>Hemiptera</taxon>
        <taxon>Sternorrhyncha</taxon>
        <taxon>Aphidomorpha</taxon>
        <taxon>Aphidoidea</taxon>
        <taxon>Aphididae</taxon>
        <taxon>Aphidini</taxon>
        <taxon>Aphis</taxon>
        <taxon>Aphis</taxon>
    </lineage>
</organism>
<evidence type="ECO:0000313" key="1">
    <source>
        <dbReference type="EMBL" id="KAF0756800.1"/>
    </source>
</evidence>
<accession>A0A6G0YJD4</accession>
<gene>
    <name evidence="1" type="ORF">FWK35_00010203</name>
</gene>
<dbReference type="OrthoDB" id="6585180at2759"/>
<proteinExistence type="predicted"/>
<evidence type="ECO:0000313" key="2">
    <source>
        <dbReference type="Proteomes" id="UP000478052"/>
    </source>
</evidence>
<dbReference type="EMBL" id="VUJU01003755">
    <property type="protein sequence ID" value="KAF0756800.1"/>
    <property type="molecule type" value="Genomic_DNA"/>
</dbReference>
<name>A0A6G0YJD4_APHCR</name>
<dbReference type="AlphaFoldDB" id="A0A6G0YJD4"/>
<dbReference type="Proteomes" id="UP000478052">
    <property type="component" value="Unassembled WGS sequence"/>
</dbReference>
<comment type="caution">
    <text evidence="1">The sequence shown here is derived from an EMBL/GenBank/DDBJ whole genome shotgun (WGS) entry which is preliminary data.</text>
</comment>
<sequence>MKYLYINVRQHIIAESLFYNMKQFPRVIGAVDKTHIRIQCPNKNVGDDAKLEFLNIVVKWPGSVHDSTVFDNSFLCARFENNEFGDSVLLGVGYQ</sequence>
<protein>
    <submittedName>
        <fullName evidence="1">Putative nuclease HARBI1</fullName>
    </submittedName>
</protein>
<reference evidence="1 2" key="1">
    <citation type="submission" date="2019-08" db="EMBL/GenBank/DDBJ databases">
        <title>Whole genome of Aphis craccivora.</title>
        <authorList>
            <person name="Voronova N.V."/>
            <person name="Shulinski R.S."/>
            <person name="Bandarenka Y.V."/>
            <person name="Zhorov D.G."/>
            <person name="Warner D."/>
        </authorList>
    </citation>
    <scope>NUCLEOTIDE SEQUENCE [LARGE SCALE GENOMIC DNA]</scope>
    <source>
        <strain evidence="1">180601</strain>
        <tissue evidence="1">Whole Body</tissue>
    </source>
</reference>